<keyword evidence="1" id="KW-0732">Signal</keyword>
<dbReference type="InParanoid" id="A0A1Y2CKP2"/>
<comment type="caution">
    <text evidence="2">The sequence shown here is derived from an EMBL/GenBank/DDBJ whole genome shotgun (WGS) entry which is preliminary data.</text>
</comment>
<dbReference type="AlphaFoldDB" id="A0A1Y2CKP2"/>
<dbReference type="Proteomes" id="UP000193467">
    <property type="component" value="Unassembled WGS sequence"/>
</dbReference>
<evidence type="ECO:0000313" key="2">
    <source>
        <dbReference type="EMBL" id="ORY47589.1"/>
    </source>
</evidence>
<keyword evidence="3" id="KW-1185">Reference proteome</keyword>
<proteinExistence type="predicted"/>
<protein>
    <recommendedName>
        <fullName evidence="4">Extracellular membrane protein CFEM domain-containing protein</fullName>
    </recommendedName>
</protein>
<accession>A0A1Y2CKP2</accession>
<evidence type="ECO:0000256" key="1">
    <source>
        <dbReference type="SAM" id="SignalP"/>
    </source>
</evidence>
<organism evidence="2 3">
    <name type="scientific">Leucosporidium creatinivorum</name>
    <dbReference type="NCBI Taxonomy" id="106004"/>
    <lineage>
        <taxon>Eukaryota</taxon>
        <taxon>Fungi</taxon>
        <taxon>Dikarya</taxon>
        <taxon>Basidiomycota</taxon>
        <taxon>Pucciniomycotina</taxon>
        <taxon>Microbotryomycetes</taxon>
        <taxon>Leucosporidiales</taxon>
        <taxon>Leucosporidium</taxon>
    </lineage>
</organism>
<evidence type="ECO:0000313" key="3">
    <source>
        <dbReference type="Proteomes" id="UP000193467"/>
    </source>
</evidence>
<name>A0A1Y2CKP2_9BASI</name>
<sequence>MPSFFKLALVASAAAVVAASPLGAAAEQALAVAHSKRSWLGDLFSGDDDEAEANSTTGASWQDLKDALALPFPPDSCTSKCSSWYNEFVGCSSLSNSTNDYNSNVSLACTCTNTVADNAPGCFSCVSAINSSYALYSNFTLALVNAECSEFTGGNWTNTTTTSAGGLHASTAASLLATKGAAAVGALLLAGVMVLALSGEDSRVEFGY</sequence>
<reference evidence="2 3" key="1">
    <citation type="submission" date="2016-07" db="EMBL/GenBank/DDBJ databases">
        <title>Pervasive Adenine N6-methylation of Active Genes in Fungi.</title>
        <authorList>
            <consortium name="DOE Joint Genome Institute"/>
            <person name="Mondo S.J."/>
            <person name="Dannebaum R.O."/>
            <person name="Kuo R.C."/>
            <person name="Labutti K."/>
            <person name="Haridas S."/>
            <person name="Kuo A."/>
            <person name="Salamov A."/>
            <person name="Ahrendt S.R."/>
            <person name="Lipzen A."/>
            <person name="Sullivan W."/>
            <person name="Andreopoulos W.B."/>
            <person name="Clum A."/>
            <person name="Lindquist E."/>
            <person name="Daum C."/>
            <person name="Ramamoorthy G.K."/>
            <person name="Gryganskyi A."/>
            <person name="Culley D."/>
            <person name="Magnuson J.K."/>
            <person name="James T.Y."/>
            <person name="O'Malley M.A."/>
            <person name="Stajich J.E."/>
            <person name="Spatafora J.W."/>
            <person name="Visel A."/>
            <person name="Grigoriev I.V."/>
        </authorList>
    </citation>
    <scope>NUCLEOTIDE SEQUENCE [LARGE SCALE GENOMIC DNA]</scope>
    <source>
        <strain evidence="2 3">62-1032</strain>
    </source>
</reference>
<dbReference type="EMBL" id="MCGR01000116">
    <property type="protein sequence ID" value="ORY47589.1"/>
    <property type="molecule type" value="Genomic_DNA"/>
</dbReference>
<evidence type="ECO:0008006" key="4">
    <source>
        <dbReference type="Google" id="ProtNLM"/>
    </source>
</evidence>
<feature type="chain" id="PRO_5012395325" description="Extracellular membrane protein CFEM domain-containing protein" evidence="1">
    <location>
        <begin position="20"/>
        <end position="208"/>
    </location>
</feature>
<feature type="signal peptide" evidence="1">
    <location>
        <begin position="1"/>
        <end position="19"/>
    </location>
</feature>
<gene>
    <name evidence="2" type="ORF">BCR35DRAFT_338105</name>
</gene>